<sequence>MAKGYDLAPLSYLYGSSVEKVTIPEYKCGLILPRSTFARLGLILPISSFANPGYSGHLPIVIFNASDSFIKIPPYIRIMQIIFFRIKRTCTSIQRTKR</sequence>
<dbReference type="Gene3D" id="2.70.40.10">
    <property type="match status" value="1"/>
</dbReference>
<proteinExistence type="predicted"/>
<dbReference type="SUPFAM" id="SSF51283">
    <property type="entry name" value="dUTPase-like"/>
    <property type="match status" value="1"/>
</dbReference>
<keyword evidence="1" id="KW-0378">Hydrolase</keyword>
<dbReference type="PANTHER" id="PTHR42680:SF3">
    <property type="entry name" value="DCTP DEAMINASE"/>
    <property type="match status" value="1"/>
</dbReference>
<organism evidence="3 4">
    <name type="scientific">Campylobacter cuniculorum</name>
    <dbReference type="NCBI Taxonomy" id="374106"/>
    <lineage>
        <taxon>Bacteria</taxon>
        <taxon>Pseudomonadati</taxon>
        <taxon>Campylobacterota</taxon>
        <taxon>Epsilonproteobacteria</taxon>
        <taxon>Campylobacterales</taxon>
        <taxon>Campylobacteraceae</taxon>
        <taxon>Campylobacter</taxon>
    </lineage>
</organism>
<evidence type="ECO:0008006" key="5">
    <source>
        <dbReference type="Google" id="ProtNLM"/>
    </source>
</evidence>
<keyword evidence="2" id="KW-0546">Nucleotide metabolism</keyword>
<dbReference type="EMBL" id="CP063091">
    <property type="protein sequence ID" value="QOR04769.1"/>
    <property type="molecule type" value="Genomic_DNA"/>
</dbReference>
<evidence type="ECO:0000313" key="3">
    <source>
        <dbReference type="EMBL" id="QOR04769.1"/>
    </source>
</evidence>
<evidence type="ECO:0000313" key="4">
    <source>
        <dbReference type="Proteomes" id="UP000594874"/>
    </source>
</evidence>
<name>A0ABX6TYF6_9BACT</name>
<gene>
    <name evidence="3" type="ORF">A0071_02145</name>
</gene>
<dbReference type="Pfam" id="PF22769">
    <property type="entry name" value="DCD"/>
    <property type="match status" value="1"/>
</dbReference>
<dbReference type="InterPro" id="IPR036157">
    <property type="entry name" value="dUTPase-like_sf"/>
</dbReference>
<dbReference type="CDD" id="cd07557">
    <property type="entry name" value="trimeric_dUTPase"/>
    <property type="match status" value="1"/>
</dbReference>
<dbReference type="InterPro" id="IPR011962">
    <property type="entry name" value="dCTP_deaminase"/>
</dbReference>
<protein>
    <recommendedName>
        <fullName evidence="5">dUTPase-like domain-containing protein</fullName>
    </recommendedName>
</protein>
<reference evidence="3 4" key="1">
    <citation type="submission" date="2020-10" db="EMBL/GenBank/DDBJ databases">
        <title>Campylobacter and Helicobacter PacBio genomes.</title>
        <authorList>
            <person name="Lane C."/>
        </authorList>
    </citation>
    <scope>NUCLEOTIDE SEQUENCE [LARGE SCALE GENOMIC DNA]</scope>
    <source>
        <strain evidence="3 4">2010D-8469</strain>
    </source>
</reference>
<dbReference type="Proteomes" id="UP000594874">
    <property type="component" value="Chromosome"/>
</dbReference>
<dbReference type="PANTHER" id="PTHR42680">
    <property type="entry name" value="DCTP DEAMINASE"/>
    <property type="match status" value="1"/>
</dbReference>
<accession>A0ABX6TYF6</accession>
<dbReference type="InterPro" id="IPR033704">
    <property type="entry name" value="dUTPase_trimeric"/>
</dbReference>
<evidence type="ECO:0000256" key="2">
    <source>
        <dbReference type="ARBA" id="ARBA00023080"/>
    </source>
</evidence>
<evidence type="ECO:0000256" key="1">
    <source>
        <dbReference type="ARBA" id="ARBA00022801"/>
    </source>
</evidence>
<keyword evidence="4" id="KW-1185">Reference proteome</keyword>